<comment type="caution">
    <text evidence="2">The sequence shown here is derived from an EMBL/GenBank/DDBJ whole genome shotgun (WGS) entry which is preliminary data.</text>
</comment>
<accession>A0A2H0KN44</accession>
<keyword evidence="1" id="KW-1133">Transmembrane helix</keyword>
<protein>
    <recommendedName>
        <fullName evidence="4">Major facilitator superfamily (MFS) profile domain-containing protein</fullName>
    </recommendedName>
</protein>
<organism evidence="2 3">
    <name type="scientific">Candidatus Roizmanbacteria bacterium CG11_big_fil_rev_8_21_14_0_20_35_14</name>
    <dbReference type="NCBI Taxonomy" id="1974855"/>
    <lineage>
        <taxon>Bacteria</taxon>
        <taxon>Candidatus Roizmaniibacteriota</taxon>
    </lineage>
</organism>
<keyword evidence="1" id="KW-0812">Transmembrane</keyword>
<sequence length="71" mass="8018">MHKLSSTQLNRVSEITGNISVAWFSGGIITPLIARSVSLIEFLFYFIVSLFMSGAFFVVSLEIIKKQKKYD</sequence>
<evidence type="ECO:0008006" key="4">
    <source>
        <dbReference type="Google" id="ProtNLM"/>
    </source>
</evidence>
<proteinExistence type="predicted"/>
<evidence type="ECO:0000313" key="2">
    <source>
        <dbReference type="EMBL" id="PIQ72672.1"/>
    </source>
</evidence>
<name>A0A2H0KN44_9BACT</name>
<keyword evidence="1" id="KW-0472">Membrane</keyword>
<feature type="transmembrane region" description="Helical" evidence="1">
    <location>
        <begin position="43"/>
        <end position="64"/>
    </location>
</feature>
<dbReference type="AlphaFoldDB" id="A0A2H0KN44"/>
<dbReference type="EMBL" id="PCVL01000021">
    <property type="protein sequence ID" value="PIQ72672.1"/>
    <property type="molecule type" value="Genomic_DNA"/>
</dbReference>
<gene>
    <name evidence="2" type="ORF">COV86_01870</name>
</gene>
<evidence type="ECO:0000313" key="3">
    <source>
        <dbReference type="Proteomes" id="UP000229570"/>
    </source>
</evidence>
<feature type="transmembrane region" description="Helical" evidence="1">
    <location>
        <begin position="21"/>
        <end position="37"/>
    </location>
</feature>
<evidence type="ECO:0000256" key="1">
    <source>
        <dbReference type="SAM" id="Phobius"/>
    </source>
</evidence>
<reference evidence="2 3" key="1">
    <citation type="submission" date="2017-09" db="EMBL/GenBank/DDBJ databases">
        <title>Depth-based differentiation of microbial function through sediment-hosted aquifers and enrichment of novel symbionts in the deep terrestrial subsurface.</title>
        <authorList>
            <person name="Probst A.J."/>
            <person name="Ladd B."/>
            <person name="Jarett J.K."/>
            <person name="Geller-Mcgrath D.E."/>
            <person name="Sieber C.M."/>
            <person name="Emerson J.B."/>
            <person name="Anantharaman K."/>
            <person name="Thomas B.C."/>
            <person name="Malmstrom R."/>
            <person name="Stieglmeier M."/>
            <person name="Klingl A."/>
            <person name="Woyke T."/>
            <person name="Ryan C.M."/>
            <person name="Banfield J.F."/>
        </authorList>
    </citation>
    <scope>NUCLEOTIDE SEQUENCE [LARGE SCALE GENOMIC DNA]</scope>
    <source>
        <strain evidence="2">CG11_big_fil_rev_8_21_14_0_20_35_14</strain>
    </source>
</reference>
<dbReference type="Proteomes" id="UP000229570">
    <property type="component" value="Unassembled WGS sequence"/>
</dbReference>